<sequence length="90" mass="9660">MQVITKPLRLALHPTDDSAVCAVSKRTFDITYSDRNTAGLEISVIASYRRNWWTSEASPATDVEETGGRAHTAPGIICMDVSAGDTAGPH</sequence>
<organism evidence="1 2">
    <name type="scientific">Apatococcus fuscideae</name>
    <dbReference type="NCBI Taxonomy" id="2026836"/>
    <lineage>
        <taxon>Eukaryota</taxon>
        <taxon>Viridiplantae</taxon>
        <taxon>Chlorophyta</taxon>
        <taxon>core chlorophytes</taxon>
        <taxon>Trebouxiophyceae</taxon>
        <taxon>Chlorellales</taxon>
        <taxon>Chlorellaceae</taxon>
        <taxon>Apatococcus</taxon>
    </lineage>
</organism>
<dbReference type="AlphaFoldDB" id="A0AAW1TH32"/>
<protein>
    <submittedName>
        <fullName evidence="1">Uncharacterized protein</fullName>
    </submittedName>
</protein>
<dbReference type="Proteomes" id="UP001485043">
    <property type="component" value="Unassembled WGS sequence"/>
</dbReference>
<comment type="caution">
    <text evidence="1">The sequence shown here is derived from an EMBL/GenBank/DDBJ whole genome shotgun (WGS) entry which is preliminary data.</text>
</comment>
<reference evidence="1 2" key="1">
    <citation type="journal article" date="2024" name="Nat. Commun.">
        <title>Phylogenomics reveals the evolutionary origins of lichenization in chlorophyte algae.</title>
        <authorList>
            <person name="Puginier C."/>
            <person name="Libourel C."/>
            <person name="Otte J."/>
            <person name="Skaloud P."/>
            <person name="Haon M."/>
            <person name="Grisel S."/>
            <person name="Petersen M."/>
            <person name="Berrin J.G."/>
            <person name="Delaux P.M."/>
            <person name="Dal Grande F."/>
            <person name="Keller J."/>
        </authorList>
    </citation>
    <scope>NUCLEOTIDE SEQUENCE [LARGE SCALE GENOMIC DNA]</scope>
    <source>
        <strain evidence="1 2">SAG 2523</strain>
    </source>
</reference>
<dbReference type="EMBL" id="JALJOV010000010">
    <property type="protein sequence ID" value="KAK9868855.1"/>
    <property type="molecule type" value="Genomic_DNA"/>
</dbReference>
<evidence type="ECO:0000313" key="1">
    <source>
        <dbReference type="EMBL" id="KAK9868855.1"/>
    </source>
</evidence>
<proteinExistence type="predicted"/>
<gene>
    <name evidence="1" type="ORF">WJX84_010586</name>
</gene>
<keyword evidence="2" id="KW-1185">Reference proteome</keyword>
<accession>A0AAW1TH32</accession>
<evidence type="ECO:0000313" key="2">
    <source>
        <dbReference type="Proteomes" id="UP001485043"/>
    </source>
</evidence>
<name>A0AAW1TH32_9CHLO</name>